<proteinExistence type="predicted"/>
<keyword evidence="1" id="KW-1133">Transmembrane helix</keyword>
<gene>
    <name evidence="2" type="ORF">S301_25690</name>
</gene>
<evidence type="ECO:0000256" key="1">
    <source>
        <dbReference type="SAM" id="Phobius"/>
    </source>
</evidence>
<reference evidence="2" key="1">
    <citation type="submission" date="2018-07" db="EMBL/GenBank/DDBJ databases">
        <authorList>
            <consortium name="GenomeTrakr network: Whole genome sequencing for foodborne pathogen traceback"/>
        </authorList>
    </citation>
    <scope>NUCLEOTIDE SEQUENCE [LARGE SCALE GENOMIC DNA]</scope>
    <source>
        <strain evidence="2">CFSAN002851</strain>
    </source>
</reference>
<keyword evidence="1" id="KW-0812">Transmembrane</keyword>
<feature type="transmembrane region" description="Helical" evidence="1">
    <location>
        <begin position="7"/>
        <end position="28"/>
    </location>
</feature>
<feature type="transmembrane region" description="Helical" evidence="1">
    <location>
        <begin position="34"/>
        <end position="52"/>
    </location>
</feature>
<dbReference type="EMBL" id="AAGLPX010000092">
    <property type="protein sequence ID" value="EBP4001953.1"/>
    <property type="molecule type" value="Genomic_DNA"/>
</dbReference>
<feature type="transmembrane region" description="Helical" evidence="1">
    <location>
        <begin position="64"/>
        <end position="81"/>
    </location>
</feature>
<keyword evidence="1" id="KW-0472">Membrane</keyword>
<feature type="transmembrane region" description="Helical" evidence="1">
    <location>
        <begin position="87"/>
        <end position="105"/>
    </location>
</feature>
<dbReference type="Proteomes" id="UP000839575">
    <property type="component" value="Unassembled WGS sequence"/>
</dbReference>
<organism evidence="2">
    <name type="scientific">Salmonella enterica I</name>
    <dbReference type="NCBI Taxonomy" id="59201"/>
    <lineage>
        <taxon>Bacteria</taxon>
        <taxon>Pseudomonadati</taxon>
        <taxon>Pseudomonadota</taxon>
        <taxon>Gammaproteobacteria</taxon>
        <taxon>Enterobacterales</taxon>
        <taxon>Enterobacteriaceae</taxon>
        <taxon>Salmonella</taxon>
    </lineage>
</organism>
<name>A0A5U3EP62_SALET</name>
<comment type="caution">
    <text evidence="2">The sequence shown here is derived from an EMBL/GenBank/DDBJ whole genome shotgun (WGS) entry which is preliminary data.</text>
</comment>
<dbReference type="AlphaFoldDB" id="A0A5U3EP62"/>
<sequence>MKYLPDVFFDLIVAALFATGIGLSIGGATATVHGLLWLYAIAMLLALLLPNVTKKTEEEYVHRPLWWVVYDLITDLAIIAVTVWLNWYVLAVFLLFAMGLQQAFFREQEKRLKEQAA</sequence>
<evidence type="ECO:0000313" key="2">
    <source>
        <dbReference type="EMBL" id="EBP4001953.1"/>
    </source>
</evidence>
<accession>A0A5U3EP62</accession>
<protein>
    <submittedName>
        <fullName evidence="2">Uncharacterized protein</fullName>
    </submittedName>
</protein>